<dbReference type="EMBL" id="JASBWU010000014">
    <property type="protein sequence ID" value="KAJ9116321.1"/>
    <property type="molecule type" value="Genomic_DNA"/>
</dbReference>
<evidence type="ECO:0000313" key="2">
    <source>
        <dbReference type="Proteomes" id="UP001243375"/>
    </source>
</evidence>
<proteinExistence type="predicted"/>
<protein>
    <submittedName>
        <fullName evidence="1">Uncharacterized protein</fullName>
    </submittedName>
</protein>
<evidence type="ECO:0000313" key="1">
    <source>
        <dbReference type="EMBL" id="KAJ9116321.1"/>
    </source>
</evidence>
<accession>A0ACC2WZU3</accession>
<name>A0ACC2WZU3_9TREE</name>
<sequence>MKTSEDLTATWRGEDSAPQHFDAALQLVRYRRQSSSANPSSSARTAAADPEERKNLIKGLSNPLLYHRHSQCLSRLQDHISSLGTARRLVGDAKSTDKWKESVALAIECAERAWDKFIHPLVWMNQRRYVEGGDTGGMWKEEKRCKLAIELKLLELEKEKGRCISAIQQMCWMDEQGWSSAERVLLSMMAYNSGLAELIQFATLLTTIDKSLKSAIDVVAKKMVAKGKRMHELKKQDEALEGDVASQKM</sequence>
<reference evidence="1" key="1">
    <citation type="submission" date="2023-04" db="EMBL/GenBank/DDBJ databases">
        <title>Draft Genome sequencing of Naganishia species isolated from polar environments using Oxford Nanopore Technology.</title>
        <authorList>
            <person name="Leo P."/>
            <person name="Venkateswaran K."/>
        </authorList>
    </citation>
    <scope>NUCLEOTIDE SEQUENCE</scope>
    <source>
        <strain evidence="1">MNA-CCFEE 5425</strain>
    </source>
</reference>
<dbReference type="Proteomes" id="UP001243375">
    <property type="component" value="Unassembled WGS sequence"/>
</dbReference>
<keyword evidence="2" id="KW-1185">Reference proteome</keyword>
<organism evidence="1 2">
    <name type="scientific">Naganishia vaughanmartiniae</name>
    <dbReference type="NCBI Taxonomy" id="1424756"/>
    <lineage>
        <taxon>Eukaryota</taxon>
        <taxon>Fungi</taxon>
        <taxon>Dikarya</taxon>
        <taxon>Basidiomycota</taxon>
        <taxon>Agaricomycotina</taxon>
        <taxon>Tremellomycetes</taxon>
        <taxon>Filobasidiales</taxon>
        <taxon>Filobasidiaceae</taxon>
        <taxon>Naganishia</taxon>
    </lineage>
</organism>
<gene>
    <name evidence="1" type="ORF">QFC22_004761</name>
</gene>
<comment type="caution">
    <text evidence="1">The sequence shown here is derived from an EMBL/GenBank/DDBJ whole genome shotgun (WGS) entry which is preliminary data.</text>
</comment>